<keyword evidence="2" id="KW-1185">Reference proteome</keyword>
<protein>
    <recommendedName>
        <fullName evidence="3">DUF327 domain-containing protein</fullName>
    </recommendedName>
</protein>
<dbReference type="OrthoDB" id="1680946at2"/>
<accession>A0A1G8XTQ0</accession>
<sequence>MNKINNLHIQEFINKIEPQQKKAEANQGKFFTRFETIQSQHVRDHLEGLYNKITDQADKIGEKLHLSEVVKYKNLVREFLDVAVKNSHKFSKQNFLDRRGRHRVYCIVKKVDRELEALTKDFLKQEVDGINVLKRLDDIRGLLLDLFM</sequence>
<dbReference type="Proteomes" id="UP000198718">
    <property type="component" value="Unassembled WGS sequence"/>
</dbReference>
<dbReference type="EMBL" id="FNFP01000001">
    <property type="protein sequence ID" value="SDJ93160.1"/>
    <property type="molecule type" value="Genomic_DNA"/>
</dbReference>
<dbReference type="RefSeq" id="WP_090549331.1">
    <property type="nucleotide sequence ID" value="NZ_FNFP01000001.1"/>
</dbReference>
<reference evidence="1 2" key="1">
    <citation type="submission" date="2016-10" db="EMBL/GenBank/DDBJ databases">
        <authorList>
            <person name="de Groot N.N."/>
        </authorList>
    </citation>
    <scope>NUCLEOTIDE SEQUENCE [LARGE SCALE GENOMIC DNA]</scope>
    <source>
        <strain evidence="1 2">DSM 18346</strain>
    </source>
</reference>
<dbReference type="SUPFAM" id="SSF158397">
    <property type="entry name" value="TM1646-like"/>
    <property type="match status" value="1"/>
</dbReference>
<evidence type="ECO:0000313" key="1">
    <source>
        <dbReference type="EMBL" id="SDJ93160.1"/>
    </source>
</evidence>
<dbReference type="InterPro" id="IPR024042">
    <property type="entry name" value="TM1646-like_dom_sf"/>
</dbReference>
<dbReference type="InterPro" id="IPR005585">
    <property type="entry name" value="DUF327"/>
</dbReference>
<dbReference type="AlphaFoldDB" id="A0A1G8XTQ0"/>
<dbReference type="STRING" id="393762.SAMN05660472_00306"/>
<dbReference type="Pfam" id="PF03885">
    <property type="entry name" value="DUF327"/>
    <property type="match status" value="1"/>
</dbReference>
<dbReference type="Gene3D" id="1.20.120.490">
    <property type="entry name" value="Hypothetical protein TM1646-like domain"/>
    <property type="match status" value="1"/>
</dbReference>
<organism evidence="1 2">
    <name type="scientific">Natronincola ferrireducens</name>
    <dbReference type="NCBI Taxonomy" id="393762"/>
    <lineage>
        <taxon>Bacteria</taxon>
        <taxon>Bacillati</taxon>
        <taxon>Bacillota</taxon>
        <taxon>Clostridia</taxon>
        <taxon>Peptostreptococcales</taxon>
        <taxon>Natronincolaceae</taxon>
        <taxon>Natronincola</taxon>
    </lineage>
</organism>
<name>A0A1G8XTQ0_9FIRM</name>
<proteinExistence type="predicted"/>
<gene>
    <name evidence="1" type="ORF">SAMN05660472_00306</name>
</gene>
<evidence type="ECO:0008006" key="3">
    <source>
        <dbReference type="Google" id="ProtNLM"/>
    </source>
</evidence>
<evidence type="ECO:0000313" key="2">
    <source>
        <dbReference type="Proteomes" id="UP000198718"/>
    </source>
</evidence>